<organism evidence="19 20">
    <name type="scientific">Brevundimonas subvibrioides</name>
    <dbReference type="NCBI Taxonomy" id="74313"/>
    <lineage>
        <taxon>Bacteria</taxon>
        <taxon>Pseudomonadati</taxon>
        <taxon>Pseudomonadota</taxon>
        <taxon>Alphaproteobacteria</taxon>
        <taxon>Caulobacterales</taxon>
        <taxon>Caulobacteraceae</taxon>
        <taxon>Brevundimonas</taxon>
    </lineage>
</organism>
<keyword evidence="10 15" id="KW-0547">Nucleotide-binding</keyword>
<feature type="binding site" evidence="15">
    <location>
        <position position="51"/>
    </location>
    <ligand>
        <name>substrate</name>
    </ligand>
</feature>
<dbReference type="PIRSF" id="PIRSF000726">
    <property type="entry name" value="Asp_kin"/>
    <property type="match status" value="1"/>
</dbReference>
<dbReference type="InterPro" id="IPR041740">
    <property type="entry name" value="AKii-LysC-BS"/>
</dbReference>
<evidence type="ECO:0000256" key="2">
    <source>
        <dbReference type="ARBA" id="ARBA00004986"/>
    </source>
</evidence>
<evidence type="ECO:0000256" key="10">
    <source>
        <dbReference type="ARBA" id="ARBA00022741"/>
    </source>
</evidence>
<evidence type="ECO:0000256" key="14">
    <source>
        <dbReference type="ARBA" id="ARBA00047872"/>
    </source>
</evidence>
<dbReference type="UniPathway" id="UPA00050">
    <property type="reaction ID" value="UER00461"/>
</dbReference>
<dbReference type="PROSITE" id="PS00324">
    <property type="entry name" value="ASPARTOKINASE"/>
    <property type="match status" value="1"/>
</dbReference>
<evidence type="ECO:0000259" key="18">
    <source>
        <dbReference type="PROSITE" id="PS51671"/>
    </source>
</evidence>
<comment type="caution">
    <text evidence="19">The sequence shown here is derived from an EMBL/GenBank/DDBJ whole genome shotgun (WGS) entry which is preliminary data.</text>
</comment>
<dbReference type="CDD" id="cd04913">
    <property type="entry name" value="ACT_AKii-LysC-BS-like_1"/>
    <property type="match status" value="1"/>
</dbReference>
<reference evidence="19 20" key="1">
    <citation type="submission" date="2017-03" db="EMBL/GenBank/DDBJ databases">
        <title>Lifting the veil on microbial sulfur biogeochemistry in mining wastewaters.</title>
        <authorList>
            <person name="Kantor R.S."/>
            <person name="Colenbrander Nelson T."/>
            <person name="Marshall S."/>
            <person name="Bennett D."/>
            <person name="Apte S."/>
            <person name="Camacho D."/>
            <person name="Thomas B.C."/>
            <person name="Warren L.A."/>
            <person name="Banfield J.F."/>
        </authorList>
    </citation>
    <scope>NUCLEOTIDE SEQUENCE [LARGE SCALE GENOMIC DNA]</scope>
    <source>
        <strain evidence="19">32-69-9</strain>
    </source>
</reference>
<dbReference type="InterPro" id="IPR036393">
    <property type="entry name" value="AceGlu_kinase-like_sf"/>
</dbReference>
<dbReference type="GO" id="GO:0005829">
    <property type="term" value="C:cytosol"/>
    <property type="evidence" value="ECO:0007669"/>
    <property type="project" value="TreeGrafter"/>
</dbReference>
<feature type="binding site" evidence="15">
    <location>
        <begin position="181"/>
        <end position="182"/>
    </location>
    <ligand>
        <name>ATP</name>
        <dbReference type="ChEBI" id="CHEBI:30616"/>
    </ligand>
</feature>
<dbReference type="Pfam" id="PF00696">
    <property type="entry name" value="AA_kinase"/>
    <property type="match status" value="1"/>
</dbReference>
<dbReference type="InterPro" id="IPR005260">
    <property type="entry name" value="Asp_kin_monofn"/>
</dbReference>
<accession>A0A258FJT4</accession>
<evidence type="ECO:0000256" key="4">
    <source>
        <dbReference type="ARBA" id="ARBA00010122"/>
    </source>
</evidence>
<dbReference type="InterPro" id="IPR045865">
    <property type="entry name" value="ACT-like_dom_sf"/>
</dbReference>
<dbReference type="EC" id="2.7.2.4" evidence="5 16"/>
<name>A0A258FJT4_9CAUL</name>
<dbReference type="UniPathway" id="UPA00051">
    <property type="reaction ID" value="UER00462"/>
</dbReference>
<feature type="binding site" evidence="15">
    <location>
        <begin position="217"/>
        <end position="218"/>
    </location>
    <ligand>
        <name>ATP</name>
        <dbReference type="ChEBI" id="CHEBI:30616"/>
    </ligand>
</feature>
<dbReference type="FunFam" id="3.30.2130.10:FF:000001">
    <property type="entry name" value="Bifunctional aspartokinase/homoserine dehydrogenase"/>
    <property type="match status" value="1"/>
</dbReference>
<feature type="binding site" evidence="15">
    <location>
        <position position="187"/>
    </location>
    <ligand>
        <name>ATP</name>
        <dbReference type="ChEBI" id="CHEBI:30616"/>
    </ligand>
</feature>
<proteinExistence type="inferred from homology"/>
<keyword evidence="9" id="KW-0677">Repeat</keyword>
<dbReference type="InterPro" id="IPR001341">
    <property type="entry name" value="Asp_kinase"/>
</dbReference>
<evidence type="ECO:0000256" key="9">
    <source>
        <dbReference type="ARBA" id="ARBA00022737"/>
    </source>
</evidence>
<evidence type="ECO:0000256" key="1">
    <source>
        <dbReference type="ARBA" id="ARBA00004766"/>
    </source>
</evidence>
<gene>
    <name evidence="19" type="ORF">B7Z01_11500</name>
</gene>
<feature type="binding site" evidence="15">
    <location>
        <begin position="11"/>
        <end position="14"/>
    </location>
    <ligand>
        <name>ATP</name>
        <dbReference type="ChEBI" id="CHEBI:30616"/>
    </ligand>
</feature>
<evidence type="ECO:0000256" key="3">
    <source>
        <dbReference type="ARBA" id="ARBA00005139"/>
    </source>
</evidence>
<dbReference type="SUPFAM" id="SSF55021">
    <property type="entry name" value="ACT-like"/>
    <property type="match status" value="2"/>
</dbReference>
<protein>
    <recommendedName>
        <fullName evidence="6 16">Aspartokinase</fullName>
        <ecNumber evidence="5 16">2.7.2.4</ecNumber>
    </recommendedName>
</protein>
<dbReference type="NCBIfam" id="NF005155">
    <property type="entry name" value="PRK06635.1-4"/>
    <property type="match status" value="1"/>
</dbReference>
<comment type="pathway">
    <text evidence="2 17">Amino-acid biosynthesis; L-methionine biosynthesis via de novo pathway; L-homoserine from L-aspartate: step 1/3.</text>
</comment>
<dbReference type="NCBIfam" id="NF005154">
    <property type="entry name" value="PRK06635.1-2"/>
    <property type="match status" value="1"/>
</dbReference>
<dbReference type="InterPro" id="IPR054352">
    <property type="entry name" value="ACT_Aspartokinase"/>
</dbReference>
<dbReference type="Gene3D" id="3.30.70.260">
    <property type="match status" value="2"/>
</dbReference>
<dbReference type="GO" id="GO:0005524">
    <property type="term" value="F:ATP binding"/>
    <property type="evidence" value="ECO:0007669"/>
    <property type="project" value="UniProtKB-KW"/>
</dbReference>
<keyword evidence="8 16" id="KW-0808">Transferase</keyword>
<sequence length="423" mass="44721">MATTATRLVMKFGGTSMGDLERIRRAARIVAAEVRAGHGVAVVVSAMAGKTNELVAWTDGAGPPGAGILLTDDEYDVVVASGEQVTAGLLALTLRNMGFRARSMMGWQVPILTDDAHGKARIEAIPGDALATAVDGGEIVVVPGFQGVTRDGRITTLGRGGSDTSAVAVAAALGCACDIYTDVDGVYTTDPRIESRARRLEKVSYEEMLEMASLGAKVLQTRSVELAMGMRVPVRVLSSFVEPDEHGNLPPKSGTLICDEEEIVEKRIVSGVTMSRDEARITLLGLSDRTDAPADVFTRLAEAGVNVDMIVQSQARTEGAVNLTFTTGRRDAQRAAELMRSAQDQIGFADIRVDEDVAKVSVVGVGMRSHAGVAQTMFRALADKGVKFQAISTSEIKISVLIDAAYAELAVRALHSAYGLEAV</sequence>
<comment type="similarity">
    <text evidence="4 16">Belongs to the aspartokinase family.</text>
</comment>
<evidence type="ECO:0000256" key="17">
    <source>
        <dbReference type="RuleBase" id="RU004249"/>
    </source>
</evidence>
<dbReference type="FunFam" id="3.40.1160.10:FF:000002">
    <property type="entry name" value="Aspartokinase"/>
    <property type="match status" value="1"/>
</dbReference>
<evidence type="ECO:0000256" key="7">
    <source>
        <dbReference type="ARBA" id="ARBA00022605"/>
    </source>
</evidence>
<feature type="domain" description="ACT" evidence="18">
    <location>
        <begin position="281"/>
        <end position="365"/>
    </location>
</feature>
<dbReference type="EMBL" id="NCEB01000024">
    <property type="protein sequence ID" value="OYX32234.1"/>
    <property type="molecule type" value="Genomic_DNA"/>
</dbReference>
<dbReference type="CDD" id="cd04261">
    <property type="entry name" value="AAK_AKii-LysC-BS"/>
    <property type="match status" value="1"/>
</dbReference>
<dbReference type="SUPFAM" id="SSF53633">
    <property type="entry name" value="Carbamate kinase-like"/>
    <property type="match status" value="1"/>
</dbReference>
<comment type="pathway">
    <text evidence="1 17">Amino-acid biosynthesis; L-lysine biosynthesis via DAP pathway; (S)-tetrahydrodipicolinate from L-aspartate: step 1/4.</text>
</comment>
<dbReference type="Proteomes" id="UP000215595">
    <property type="component" value="Unassembled WGS sequence"/>
</dbReference>
<evidence type="ECO:0000256" key="15">
    <source>
        <dbReference type="PIRSR" id="PIRSR000726-1"/>
    </source>
</evidence>
<evidence type="ECO:0000256" key="12">
    <source>
        <dbReference type="ARBA" id="ARBA00022840"/>
    </source>
</evidence>
<evidence type="ECO:0000313" key="20">
    <source>
        <dbReference type="Proteomes" id="UP000215595"/>
    </source>
</evidence>
<evidence type="ECO:0000256" key="8">
    <source>
        <dbReference type="ARBA" id="ARBA00022679"/>
    </source>
</evidence>
<evidence type="ECO:0000313" key="19">
    <source>
        <dbReference type="EMBL" id="OYX32234.1"/>
    </source>
</evidence>
<dbReference type="PANTHER" id="PTHR21499">
    <property type="entry name" value="ASPARTATE KINASE"/>
    <property type="match status" value="1"/>
</dbReference>
<dbReference type="InterPro" id="IPR002912">
    <property type="entry name" value="ACT_dom"/>
</dbReference>
<dbReference type="InterPro" id="IPR001048">
    <property type="entry name" value="Asp/Glu/Uridylate_kinase"/>
</dbReference>
<dbReference type="CDD" id="cd04923">
    <property type="entry name" value="ACT_AK-LysC-DapG-like_2"/>
    <property type="match status" value="1"/>
</dbReference>
<keyword evidence="13" id="KW-0457">Lysine biosynthesis</keyword>
<dbReference type="GO" id="GO:0009088">
    <property type="term" value="P:threonine biosynthetic process"/>
    <property type="evidence" value="ECO:0007669"/>
    <property type="project" value="UniProtKB-UniPathway"/>
</dbReference>
<dbReference type="GO" id="GO:0009090">
    <property type="term" value="P:homoserine biosynthetic process"/>
    <property type="evidence" value="ECO:0007669"/>
    <property type="project" value="TreeGrafter"/>
</dbReference>
<dbReference type="AlphaFoldDB" id="A0A258FJT4"/>
<dbReference type="GO" id="GO:0009089">
    <property type="term" value="P:lysine biosynthetic process via diaminopimelate"/>
    <property type="evidence" value="ECO:0007669"/>
    <property type="project" value="UniProtKB-UniPathway"/>
</dbReference>
<dbReference type="GO" id="GO:0004072">
    <property type="term" value="F:aspartate kinase activity"/>
    <property type="evidence" value="ECO:0007669"/>
    <property type="project" value="UniProtKB-EC"/>
</dbReference>
<dbReference type="NCBIfam" id="TIGR00657">
    <property type="entry name" value="asp_kinases"/>
    <property type="match status" value="1"/>
</dbReference>
<evidence type="ECO:0000256" key="5">
    <source>
        <dbReference type="ARBA" id="ARBA00013059"/>
    </source>
</evidence>
<dbReference type="PROSITE" id="PS51671">
    <property type="entry name" value="ACT"/>
    <property type="match status" value="1"/>
</dbReference>
<dbReference type="Gene3D" id="3.40.1160.10">
    <property type="entry name" value="Acetylglutamate kinase-like"/>
    <property type="match status" value="1"/>
</dbReference>
<keyword evidence="12 15" id="KW-0067">ATP-binding</keyword>
<dbReference type="InterPro" id="IPR018042">
    <property type="entry name" value="Aspartate_kinase_CS"/>
</dbReference>
<evidence type="ECO:0000256" key="11">
    <source>
        <dbReference type="ARBA" id="ARBA00022777"/>
    </source>
</evidence>
<keyword evidence="7 17" id="KW-0028">Amino-acid biosynthesis</keyword>
<keyword evidence="11 16" id="KW-0418">Kinase</keyword>
<dbReference type="UniPathway" id="UPA00034">
    <property type="reaction ID" value="UER00015"/>
</dbReference>
<evidence type="ECO:0000256" key="13">
    <source>
        <dbReference type="ARBA" id="ARBA00023154"/>
    </source>
</evidence>
<dbReference type="PANTHER" id="PTHR21499:SF3">
    <property type="entry name" value="ASPARTOKINASE"/>
    <property type="match status" value="1"/>
</dbReference>
<feature type="binding site" evidence="15">
    <location>
        <position position="192"/>
    </location>
    <ligand>
        <name>ATP</name>
        <dbReference type="ChEBI" id="CHEBI:30616"/>
    </ligand>
</feature>
<dbReference type="Pfam" id="PF22468">
    <property type="entry name" value="ACT_9"/>
    <property type="match status" value="1"/>
</dbReference>
<feature type="binding site" evidence="15">
    <location>
        <position position="83"/>
    </location>
    <ligand>
        <name>substrate</name>
    </ligand>
</feature>
<evidence type="ECO:0000256" key="6">
    <source>
        <dbReference type="ARBA" id="ARBA00016273"/>
    </source>
</evidence>
<comment type="pathway">
    <text evidence="3 17">Amino-acid biosynthesis; L-threonine biosynthesis; L-threonine from L-aspartate: step 1/5.</text>
</comment>
<comment type="catalytic activity">
    <reaction evidence="14 16">
        <text>L-aspartate + ATP = 4-phospho-L-aspartate + ADP</text>
        <dbReference type="Rhea" id="RHEA:23776"/>
        <dbReference type="ChEBI" id="CHEBI:29991"/>
        <dbReference type="ChEBI" id="CHEBI:30616"/>
        <dbReference type="ChEBI" id="CHEBI:57535"/>
        <dbReference type="ChEBI" id="CHEBI:456216"/>
        <dbReference type="EC" id="2.7.2.4"/>
    </reaction>
</comment>
<evidence type="ECO:0000256" key="16">
    <source>
        <dbReference type="RuleBase" id="RU003448"/>
    </source>
</evidence>